<accession>A0ABV2HWU7</accession>
<proteinExistence type="predicted"/>
<evidence type="ECO:0000313" key="2">
    <source>
        <dbReference type="Proteomes" id="UP001549036"/>
    </source>
</evidence>
<keyword evidence="2" id="KW-1185">Reference proteome</keyword>
<dbReference type="Proteomes" id="UP001549036">
    <property type="component" value="Unassembled WGS sequence"/>
</dbReference>
<sequence>MFPLSRVLSDGGNLYLQVTRSGTKQWVFFFQLVVDHRVRRRPEPDGRHPLAVEIDRAFRPQERRFSVVDTDLKSDHAYYAALIEAVGDEKKELLGTEVPAFFDHLVKIDLTELASRHLQTVALQDQRLNTEA</sequence>
<evidence type="ECO:0008006" key="3">
    <source>
        <dbReference type="Google" id="ProtNLM"/>
    </source>
</evidence>
<protein>
    <recommendedName>
        <fullName evidence="3">DUF4102 domain-containing protein</fullName>
    </recommendedName>
</protein>
<comment type="caution">
    <text evidence="1">The sequence shown here is derived from an EMBL/GenBank/DDBJ whole genome shotgun (WGS) entry which is preliminary data.</text>
</comment>
<evidence type="ECO:0000313" key="1">
    <source>
        <dbReference type="EMBL" id="MET3594587.1"/>
    </source>
</evidence>
<dbReference type="RefSeq" id="WP_292373393.1">
    <property type="nucleotide sequence ID" value="NZ_JBEPLM010000007.1"/>
</dbReference>
<gene>
    <name evidence="1" type="ORF">ABID26_003995</name>
</gene>
<dbReference type="EMBL" id="JBEPLM010000007">
    <property type="protein sequence ID" value="MET3594587.1"/>
    <property type="molecule type" value="Genomic_DNA"/>
</dbReference>
<reference evidence="1 2" key="1">
    <citation type="submission" date="2024-06" db="EMBL/GenBank/DDBJ databases">
        <title>Genomic Encyclopedia of Type Strains, Phase IV (KMG-IV): sequencing the most valuable type-strain genomes for metagenomic binning, comparative biology and taxonomic classification.</title>
        <authorList>
            <person name="Goeker M."/>
        </authorList>
    </citation>
    <scope>NUCLEOTIDE SEQUENCE [LARGE SCALE GENOMIC DNA]</scope>
    <source>
        <strain evidence="1 2">DSM 29846</strain>
    </source>
</reference>
<organism evidence="1 2">
    <name type="scientific">Mesorhizobium shonense</name>
    <dbReference type="NCBI Taxonomy" id="1209948"/>
    <lineage>
        <taxon>Bacteria</taxon>
        <taxon>Pseudomonadati</taxon>
        <taxon>Pseudomonadota</taxon>
        <taxon>Alphaproteobacteria</taxon>
        <taxon>Hyphomicrobiales</taxon>
        <taxon>Phyllobacteriaceae</taxon>
        <taxon>Mesorhizobium</taxon>
    </lineage>
</organism>
<name>A0ABV2HWU7_9HYPH</name>